<evidence type="ECO:0000313" key="3">
    <source>
        <dbReference type="Proteomes" id="UP000287651"/>
    </source>
</evidence>
<proteinExistence type="predicted"/>
<name>A0A427AZI3_ENSVE</name>
<organism evidence="2 3">
    <name type="scientific">Ensete ventricosum</name>
    <name type="common">Abyssinian banana</name>
    <name type="synonym">Musa ensete</name>
    <dbReference type="NCBI Taxonomy" id="4639"/>
    <lineage>
        <taxon>Eukaryota</taxon>
        <taxon>Viridiplantae</taxon>
        <taxon>Streptophyta</taxon>
        <taxon>Embryophyta</taxon>
        <taxon>Tracheophyta</taxon>
        <taxon>Spermatophyta</taxon>
        <taxon>Magnoliopsida</taxon>
        <taxon>Liliopsida</taxon>
        <taxon>Zingiberales</taxon>
        <taxon>Musaceae</taxon>
        <taxon>Ensete</taxon>
    </lineage>
</organism>
<accession>A0A427AZI3</accession>
<evidence type="ECO:0000256" key="1">
    <source>
        <dbReference type="SAM" id="MobiDB-lite"/>
    </source>
</evidence>
<comment type="caution">
    <text evidence="2">The sequence shown here is derived from an EMBL/GenBank/DDBJ whole genome shotgun (WGS) entry which is preliminary data.</text>
</comment>
<reference evidence="2 3" key="1">
    <citation type="journal article" date="2014" name="Agronomy (Basel)">
        <title>A Draft Genome Sequence for Ensete ventricosum, the Drought-Tolerant Tree Against Hunger.</title>
        <authorList>
            <person name="Harrison J."/>
            <person name="Moore K.A."/>
            <person name="Paszkiewicz K."/>
            <person name="Jones T."/>
            <person name="Grant M."/>
            <person name="Ambacheew D."/>
            <person name="Muzemil S."/>
            <person name="Studholme D.J."/>
        </authorList>
    </citation>
    <scope>NUCLEOTIDE SEQUENCE [LARGE SCALE GENOMIC DNA]</scope>
</reference>
<feature type="region of interest" description="Disordered" evidence="1">
    <location>
        <begin position="27"/>
        <end position="52"/>
    </location>
</feature>
<sequence length="52" mass="5944">NGKRSRTEDRYKSIFVNLRASLAPFPPSHGLRLGGYHNEARRPAERRRVPVG</sequence>
<feature type="compositionally biased region" description="Basic and acidic residues" evidence="1">
    <location>
        <begin position="38"/>
        <end position="52"/>
    </location>
</feature>
<dbReference type="EMBL" id="AMZH03000858">
    <property type="protein sequence ID" value="RRT81661.1"/>
    <property type="molecule type" value="Genomic_DNA"/>
</dbReference>
<feature type="non-terminal residue" evidence="2">
    <location>
        <position position="1"/>
    </location>
</feature>
<gene>
    <name evidence="2" type="ORF">B296_00009459</name>
</gene>
<dbReference type="Proteomes" id="UP000287651">
    <property type="component" value="Unassembled WGS sequence"/>
</dbReference>
<evidence type="ECO:0000313" key="2">
    <source>
        <dbReference type="EMBL" id="RRT81661.1"/>
    </source>
</evidence>
<dbReference type="AlphaFoldDB" id="A0A427AZI3"/>
<protein>
    <submittedName>
        <fullName evidence="2">Uncharacterized protein</fullName>
    </submittedName>
</protein>